<feature type="transmembrane region" description="Helical" evidence="1">
    <location>
        <begin position="6"/>
        <end position="29"/>
    </location>
</feature>
<keyword evidence="1" id="KW-1133">Transmembrane helix</keyword>
<reference evidence="2 3" key="1">
    <citation type="submission" date="2005-03" db="EMBL/GenBank/DDBJ databases">
        <title>Comparative analysis of the Aeromonas bacteriophage 31 genome.</title>
        <authorList>
            <person name="Nolan J.M."/>
            <person name="Petrov V."/>
            <person name="Bertrand C."/>
            <person name="Krisch H.M."/>
            <person name="Karam J.D."/>
        </authorList>
    </citation>
    <scope>NUCLEOTIDE SEQUENCE [LARGE SCALE GENOMIC DNA]</scope>
</reference>
<sequence>MFEFVISSYWLGVSIAIIFVAISLTLMILTMMNCRAPTQKTIHQIQCWLSLLESGKPLFGKYAVPVTIAFLAITISLLTILWPIVLVYQIVK</sequence>
<protein>
    <submittedName>
        <fullName evidence="2">Uncharacterized protein PHG31ORF227c</fullName>
    </submittedName>
</protein>
<dbReference type="GeneID" id="3416762"/>
<evidence type="ECO:0000313" key="2">
    <source>
        <dbReference type="EMBL" id="AAX63713.1"/>
    </source>
</evidence>
<proteinExistence type="predicted"/>
<dbReference type="RefSeq" id="YP_238953.1">
    <property type="nucleotide sequence ID" value="NC_007022.1"/>
</dbReference>
<keyword evidence="1" id="KW-0472">Membrane</keyword>
<organism evidence="2 3">
    <name type="scientific">Aeromonas phage 31</name>
    <dbReference type="NCBI Taxonomy" id="321023"/>
    <lineage>
        <taxon>Viruses</taxon>
        <taxon>Duplodnaviria</taxon>
        <taxon>Heunggongvirae</taxon>
        <taxon>Uroviricota</taxon>
        <taxon>Caudoviricetes</taxon>
        <taxon>Pantevenvirales</taxon>
        <taxon>Straboviridae</taxon>
        <taxon>Biquartavirus</taxon>
        <taxon>Biquartavirus 44RR2</taxon>
    </lineage>
</organism>
<dbReference type="EMBL" id="AY962392">
    <property type="protein sequence ID" value="AAX63713.1"/>
    <property type="molecule type" value="Genomic_DNA"/>
</dbReference>
<keyword evidence="1" id="KW-0812">Transmembrane</keyword>
<accession>Q56ED7</accession>
<dbReference type="Proteomes" id="UP000000917">
    <property type="component" value="Segment"/>
</dbReference>
<feature type="transmembrane region" description="Helical" evidence="1">
    <location>
        <begin position="62"/>
        <end position="91"/>
    </location>
</feature>
<gene>
    <name evidence="2" type="primary">PHG31ORF227c</name>
    <name evidence="2" type="ORF">PHG31p224</name>
</gene>
<name>Q56ED7_9CAUD</name>
<evidence type="ECO:0000313" key="3">
    <source>
        <dbReference type="Proteomes" id="UP000000917"/>
    </source>
</evidence>
<evidence type="ECO:0000256" key="1">
    <source>
        <dbReference type="SAM" id="Phobius"/>
    </source>
</evidence>
<dbReference type="KEGG" id="vg:3416762"/>